<dbReference type="Gene3D" id="1.25.40.10">
    <property type="entry name" value="Tetratricopeptide repeat domain"/>
    <property type="match status" value="1"/>
</dbReference>
<keyword evidence="3" id="KW-1185">Reference proteome</keyword>
<dbReference type="PANTHER" id="PTHR47932:SF44">
    <property type="entry name" value="MIOREX COMPLEX COMPONENT 1"/>
    <property type="match status" value="1"/>
</dbReference>
<proteinExistence type="predicted"/>
<dbReference type="EMBL" id="KB467843">
    <property type="protein sequence ID" value="PCH35217.1"/>
    <property type="molecule type" value="Genomic_DNA"/>
</dbReference>
<dbReference type="PANTHER" id="PTHR47932">
    <property type="entry name" value="ATPASE EXPRESSION PROTEIN 3"/>
    <property type="match status" value="1"/>
</dbReference>
<evidence type="ECO:0000313" key="2">
    <source>
        <dbReference type="EMBL" id="PCH35217.1"/>
    </source>
</evidence>
<organism evidence="2 3">
    <name type="scientific">Wolfiporia cocos (strain MD-104)</name>
    <name type="common">Brown rot fungus</name>
    <dbReference type="NCBI Taxonomy" id="742152"/>
    <lineage>
        <taxon>Eukaryota</taxon>
        <taxon>Fungi</taxon>
        <taxon>Dikarya</taxon>
        <taxon>Basidiomycota</taxon>
        <taxon>Agaricomycotina</taxon>
        <taxon>Agaricomycetes</taxon>
        <taxon>Polyporales</taxon>
        <taxon>Phaeolaceae</taxon>
        <taxon>Wolfiporia</taxon>
    </lineage>
</organism>
<dbReference type="AlphaFoldDB" id="A0A2H3JGT8"/>
<reference evidence="2 3" key="1">
    <citation type="journal article" date="2012" name="Science">
        <title>The Paleozoic origin of enzymatic lignin decomposition reconstructed from 31 fungal genomes.</title>
        <authorList>
            <person name="Floudas D."/>
            <person name="Binder M."/>
            <person name="Riley R."/>
            <person name="Barry K."/>
            <person name="Blanchette R.A."/>
            <person name="Henrissat B."/>
            <person name="Martinez A.T."/>
            <person name="Otillar R."/>
            <person name="Spatafora J.W."/>
            <person name="Yadav J.S."/>
            <person name="Aerts A."/>
            <person name="Benoit I."/>
            <person name="Boyd A."/>
            <person name="Carlson A."/>
            <person name="Copeland A."/>
            <person name="Coutinho P.M."/>
            <person name="de Vries R.P."/>
            <person name="Ferreira P."/>
            <person name="Findley K."/>
            <person name="Foster B."/>
            <person name="Gaskell J."/>
            <person name="Glotzer D."/>
            <person name="Gorecki P."/>
            <person name="Heitman J."/>
            <person name="Hesse C."/>
            <person name="Hori C."/>
            <person name="Igarashi K."/>
            <person name="Jurgens J.A."/>
            <person name="Kallen N."/>
            <person name="Kersten P."/>
            <person name="Kohler A."/>
            <person name="Kuees U."/>
            <person name="Kumar T.K.A."/>
            <person name="Kuo A."/>
            <person name="LaButti K."/>
            <person name="Larrondo L.F."/>
            <person name="Lindquist E."/>
            <person name="Ling A."/>
            <person name="Lombard V."/>
            <person name="Lucas S."/>
            <person name="Lundell T."/>
            <person name="Martin R."/>
            <person name="McLaughlin D.J."/>
            <person name="Morgenstern I."/>
            <person name="Morin E."/>
            <person name="Murat C."/>
            <person name="Nagy L.G."/>
            <person name="Nolan M."/>
            <person name="Ohm R.A."/>
            <person name="Patyshakuliyeva A."/>
            <person name="Rokas A."/>
            <person name="Ruiz-Duenas F.J."/>
            <person name="Sabat G."/>
            <person name="Salamov A."/>
            <person name="Samejima M."/>
            <person name="Schmutz J."/>
            <person name="Slot J.C."/>
            <person name="St John F."/>
            <person name="Stenlid J."/>
            <person name="Sun H."/>
            <person name="Sun S."/>
            <person name="Syed K."/>
            <person name="Tsang A."/>
            <person name="Wiebenga A."/>
            <person name="Young D."/>
            <person name="Pisabarro A."/>
            <person name="Eastwood D.C."/>
            <person name="Martin F."/>
            <person name="Cullen D."/>
            <person name="Grigoriev I.V."/>
            <person name="Hibbett D.S."/>
        </authorList>
    </citation>
    <scope>NUCLEOTIDE SEQUENCE [LARGE SCALE GENOMIC DNA]</scope>
    <source>
        <strain evidence="2 3">MD-104</strain>
    </source>
</reference>
<name>A0A2H3JGT8_WOLCO</name>
<dbReference type="InterPro" id="IPR011990">
    <property type="entry name" value="TPR-like_helical_dom_sf"/>
</dbReference>
<accession>A0A2H3JGT8</accession>
<dbReference type="OrthoDB" id="185373at2759"/>
<evidence type="ECO:0000256" key="1">
    <source>
        <dbReference type="ARBA" id="ARBA00022737"/>
    </source>
</evidence>
<evidence type="ECO:0008006" key="4">
    <source>
        <dbReference type="Google" id="ProtNLM"/>
    </source>
</evidence>
<evidence type="ECO:0000313" key="3">
    <source>
        <dbReference type="Proteomes" id="UP000218811"/>
    </source>
</evidence>
<protein>
    <recommendedName>
        <fullName evidence="4">Pentacotripeptide-repeat region of PRORP domain-containing protein</fullName>
    </recommendedName>
</protein>
<dbReference type="OMA" id="TFVDHFY"/>
<keyword evidence="1" id="KW-0677">Repeat</keyword>
<dbReference type="Proteomes" id="UP000218811">
    <property type="component" value="Unassembled WGS sequence"/>
</dbReference>
<dbReference type="STRING" id="742152.A0A2H3JGT8"/>
<sequence>MKRTAYPTDAPDTSMFEEMSADYVAVKLRLSPADTTQPALSGCSLLESLVRDGQYADADRIHAELVEMGIAIEPSMVYENAAIYALTQEHRDPQERLAAFTRWWSLIPNAEASYEPPVRRIEAILLQGLKPDLPLMTQYALICARKGLATWLGTRIMSVIFRYSAPAQTSSFLETLCDTALQATWDCELSQKQLWRRNWRDWNRRRSLEHRLLRRMDTWYTWATISFVTNGRIEDAIRVLQQAQRRGLRLSDKAYDAVMRQLERSLDLEGLALVKQLYQDRPPVHLYSMNAIPEIESTFRQYKPPDELTQTMFSDEKSLAKALRIMRRNIIPSHFPLPSALARFMAEYRARGRSIGLQILRKKAYEKPATMSMWVLAEMLYHTQRGERNRVMEIYAHHFFTVGLPEYAEQNLWFLSEQKNRAQALSSSDDLYLLPPVEAKTWPSTHHTAVVWKAVAASAKRAEPLELLYSELLRKVTNARAMNAACHWSPEEVIARSTEYPSAAAPATLYDVGHFNVFVYEFAEHVGPARAAKVVADMYRYGIAPTVETLTMLGSSFARCADVKKIYALLDQMENSTEQRPIIEDESLAARVATQQRKSLALPSPNIITYTAIMRFLINRKHGEIALQIARRMQQNLGYIPGTNPYTDEVLLQLAEYAFTTDRKEH</sequence>
<gene>
    <name evidence="2" type="ORF">WOLCODRAFT_139805</name>
</gene>